<name>A0ABX8SEU3_9ACTN</name>
<dbReference type="Proteomes" id="UP000887023">
    <property type="component" value="Chromosome"/>
</dbReference>
<dbReference type="Gene3D" id="3.40.50.1240">
    <property type="entry name" value="Phosphoglycerate mutase-like"/>
    <property type="match status" value="1"/>
</dbReference>
<keyword evidence="2" id="KW-1185">Reference proteome</keyword>
<organism evidence="1 2">
    <name type="scientific">Skermania pinensis</name>
    <dbReference type="NCBI Taxonomy" id="39122"/>
    <lineage>
        <taxon>Bacteria</taxon>
        <taxon>Bacillati</taxon>
        <taxon>Actinomycetota</taxon>
        <taxon>Actinomycetes</taxon>
        <taxon>Mycobacteriales</taxon>
        <taxon>Gordoniaceae</taxon>
        <taxon>Skermania</taxon>
    </lineage>
</organism>
<reference evidence="1" key="1">
    <citation type="submission" date="2021-07" db="EMBL/GenBank/DDBJ databases">
        <title>Candidatus Kaistella beijingensis sp. nov. isolated from a municipal wastewater treatment plant is involved in sludge foaming.</title>
        <authorList>
            <person name="Song Y."/>
            <person name="Liu S.-J."/>
        </authorList>
    </citation>
    <scope>NUCLEOTIDE SEQUENCE</scope>
    <source>
        <strain evidence="1">DSM 43998</strain>
    </source>
</reference>
<dbReference type="InterPro" id="IPR029033">
    <property type="entry name" value="His_PPase_superfam"/>
</dbReference>
<dbReference type="SMART" id="SM00855">
    <property type="entry name" value="PGAM"/>
    <property type="match status" value="1"/>
</dbReference>
<dbReference type="Pfam" id="PF00300">
    <property type="entry name" value="His_Phos_1"/>
    <property type="match status" value="1"/>
</dbReference>
<dbReference type="EMBL" id="CP079105">
    <property type="protein sequence ID" value="QXQ15971.1"/>
    <property type="molecule type" value="Genomic_DNA"/>
</dbReference>
<evidence type="ECO:0000313" key="1">
    <source>
        <dbReference type="EMBL" id="QXQ15971.1"/>
    </source>
</evidence>
<proteinExistence type="predicted"/>
<dbReference type="SUPFAM" id="SSF53254">
    <property type="entry name" value="Phosphoglycerate mutase-like"/>
    <property type="match status" value="1"/>
</dbReference>
<protein>
    <submittedName>
        <fullName evidence="1">Histidine phosphatase family protein</fullName>
    </submittedName>
</protein>
<sequence>MVRLVLISHASTMALRRARFPADEPIDEGGHRELARCAPFGSGRVVFGPELRCRTTAAELGLVGVVDPALRDLDAGRWRGRAPAEVPAGELADWLADPDFRAHGGESVGAVLDRVVRWLATVEEPTIAVTHPAVVRAAVVAALGAPPSGFWRVDVPPLGVTRLHRRGKTWTLRATGPRYPTGPS</sequence>
<gene>
    <name evidence="1" type="ORF">KV203_15715</name>
</gene>
<evidence type="ECO:0000313" key="2">
    <source>
        <dbReference type="Proteomes" id="UP000887023"/>
    </source>
</evidence>
<accession>A0ABX8SEU3</accession>
<dbReference type="InterPro" id="IPR013078">
    <property type="entry name" value="His_Pase_superF_clade-1"/>
</dbReference>